<dbReference type="GO" id="GO:0006631">
    <property type="term" value="P:fatty acid metabolic process"/>
    <property type="evidence" value="ECO:0007669"/>
    <property type="project" value="InterPro"/>
</dbReference>
<dbReference type="PANTHER" id="PTHR48075">
    <property type="entry name" value="3-HYDROXYACYL-COA DEHYDROGENASE FAMILY PROTEIN"/>
    <property type="match status" value="1"/>
</dbReference>
<feature type="binding site" evidence="5">
    <location>
        <position position="279"/>
    </location>
    <ligand>
        <name>NAD(+)</name>
        <dbReference type="ChEBI" id="CHEBI:57540"/>
    </ligand>
</feature>
<dbReference type="AlphaFoldDB" id="A0A2W0HLW3"/>
<dbReference type="Pfam" id="PF00725">
    <property type="entry name" value="3HCDH"/>
    <property type="match status" value="1"/>
</dbReference>
<gene>
    <name evidence="8" type="ORF">CR205_04500</name>
</gene>
<keyword evidence="9" id="KW-1185">Reference proteome</keyword>
<feature type="domain" description="3-hydroxyacyl-CoA dehydrogenase C-terminal" evidence="6">
    <location>
        <begin position="192"/>
        <end position="287"/>
    </location>
</feature>
<dbReference type="NCBIfam" id="NF006722">
    <property type="entry name" value="PRK09260.1"/>
    <property type="match status" value="1"/>
</dbReference>
<dbReference type="InterPro" id="IPR008927">
    <property type="entry name" value="6-PGluconate_DH-like_C_sf"/>
</dbReference>
<dbReference type="EC" id="1.1.1.157" evidence="8"/>
<sequence length="295" mass="32645">MNTNYKLVRHITVIGSGVMGRGIAYVSAAAGFSTILVDINEQALEAAAGEIRKTFQKGVERAKITAEEAEYAQERLRYTNSINEGAAEADLIIEAVPENLDIKKAVFQQLEEDAQDSCLFATNTSTMSPTEIGSFTSRPERTIAMHFFNPVHKMPLVEIVRGLETSDQTAKIAEQTARQMGKETVVVNEFPGFVTSRISALVGNEAFYMLQEGVGTPEEIDRAIKLGLNYPMGPFELGDLVGLDTRLNNLNYLHKTLGEKYRPSPLLVKYVKAGRLGRKTGKGVYEYTSRKEEVR</sequence>
<dbReference type="InterPro" id="IPR006176">
    <property type="entry name" value="3-OHacyl-CoA_DH_NAD-bd"/>
</dbReference>
<dbReference type="Gene3D" id="1.10.1040.10">
    <property type="entry name" value="N-(1-d-carboxylethyl)-l-norvaline Dehydrogenase, domain 2"/>
    <property type="match status" value="1"/>
</dbReference>
<dbReference type="OrthoDB" id="9771883at2"/>
<dbReference type="InterPro" id="IPR022694">
    <property type="entry name" value="3-OHacyl-CoA_DH"/>
</dbReference>
<evidence type="ECO:0000256" key="4">
    <source>
        <dbReference type="PIRSR" id="PIRSR000105-1"/>
    </source>
</evidence>
<dbReference type="RefSeq" id="WP_110517366.1">
    <property type="nucleotide sequence ID" value="NZ_PDOF01000001.1"/>
</dbReference>
<dbReference type="FunFam" id="3.40.50.720:FF:000009">
    <property type="entry name" value="Fatty oxidation complex, alpha subunit"/>
    <property type="match status" value="1"/>
</dbReference>
<feature type="binding site" evidence="5">
    <location>
        <begin position="15"/>
        <end position="20"/>
    </location>
    <ligand>
        <name>NAD(+)</name>
        <dbReference type="ChEBI" id="CHEBI:57540"/>
    </ligand>
</feature>
<dbReference type="EMBL" id="PDOF01000001">
    <property type="protein sequence ID" value="PYZ97859.1"/>
    <property type="molecule type" value="Genomic_DNA"/>
</dbReference>
<evidence type="ECO:0000259" key="7">
    <source>
        <dbReference type="Pfam" id="PF02737"/>
    </source>
</evidence>
<dbReference type="InterPro" id="IPR036291">
    <property type="entry name" value="NAD(P)-bd_dom_sf"/>
</dbReference>
<comment type="caution">
    <text evidence="8">The sequence shown here is derived from an EMBL/GenBank/DDBJ whole genome shotgun (WGS) entry which is preliminary data.</text>
</comment>
<feature type="site" description="Important for catalytic activity" evidence="4">
    <location>
        <position position="146"/>
    </location>
</feature>
<evidence type="ECO:0000256" key="5">
    <source>
        <dbReference type="PIRSR" id="PIRSR000105-2"/>
    </source>
</evidence>
<dbReference type="SUPFAM" id="SSF51735">
    <property type="entry name" value="NAD(P)-binding Rossmann-fold domains"/>
    <property type="match status" value="1"/>
</dbReference>
<organism evidence="8 9">
    <name type="scientific">Alteribacter lacisalsi</name>
    <dbReference type="NCBI Taxonomy" id="2045244"/>
    <lineage>
        <taxon>Bacteria</taxon>
        <taxon>Bacillati</taxon>
        <taxon>Bacillota</taxon>
        <taxon>Bacilli</taxon>
        <taxon>Bacillales</taxon>
        <taxon>Bacillaceae</taxon>
        <taxon>Alteribacter</taxon>
    </lineage>
</organism>
<evidence type="ECO:0000313" key="8">
    <source>
        <dbReference type="EMBL" id="PYZ97859.1"/>
    </source>
</evidence>
<feature type="binding site" evidence="5">
    <location>
        <position position="103"/>
    </location>
    <ligand>
        <name>NAD(+)</name>
        <dbReference type="ChEBI" id="CHEBI:57540"/>
    </ligand>
</feature>
<dbReference type="PIRSF" id="PIRSF000105">
    <property type="entry name" value="HCDH"/>
    <property type="match status" value="1"/>
</dbReference>
<feature type="binding site" evidence="5">
    <location>
        <position position="125"/>
    </location>
    <ligand>
        <name>NAD(+)</name>
        <dbReference type="ChEBI" id="CHEBI:57540"/>
    </ligand>
</feature>
<evidence type="ECO:0000259" key="6">
    <source>
        <dbReference type="Pfam" id="PF00725"/>
    </source>
</evidence>
<dbReference type="GO" id="GO:0008691">
    <property type="term" value="F:3-hydroxybutyryl-CoA dehydrogenase activity"/>
    <property type="evidence" value="ECO:0007669"/>
    <property type="project" value="UniProtKB-EC"/>
</dbReference>
<reference evidence="8 9" key="1">
    <citation type="submission" date="2017-10" db="EMBL/GenBank/DDBJ databases">
        <title>Bacillus sp. nov., a halophilic bacterium isolated from a Yangshapao Lake.</title>
        <authorList>
            <person name="Wang H."/>
        </authorList>
    </citation>
    <scope>NUCLEOTIDE SEQUENCE [LARGE SCALE GENOMIC DNA]</scope>
    <source>
        <strain evidence="8 9">YSP-3</strain>
    </source>
</reference>
<keyword evidence="5" id="KW-0520">NAD</keyword>
<proteinExistence type="inferred from homology"/>
<dbReference type="Gene3D" id="3.40.50.720">
    <property type="entry name" value="NAD(P)-binding Rossmann-like Domain"/>
    <property type="match status" value="1"/>
</dbReference>
<dbReference type="PANTHER" id="PTHR48075:SF5">
    <property type="entry name" value="3-HYDROXYBUTYRYL-COA DEHYDROGENASE"/>
    <property type="match status" value="1"/>
</dbReference>
<dbReference type="Pfam" id="PF02737">
    <property type="entry name" value="3HCDH_N"/>
    <property type="match status" value="1"/>
</dbReference>
<feature type="domain" description="3-hydroxyacyl-CoA dehydrogenase NAD binding" evidence="7">
    <location>
        <begin position="10"/>
        <end position="189"/>
    </location>
</feature>
<comment type="similarity">
    <text evidence="2">Belongs to the 3-hydroxyacyl-CoA dehydrogenase family.</text>
</comment>
<feature type="binding site" evidence="5">
    <location>
        <position position="98"/>
    </location>
    <ligand>
        <name>NAD(+)</name>
        <dbReference type="ChEBI" id="CHEBI:57540"/>
    </ligand>
</feature>
<feature type="binding site" evidence="5">
    <location>
        <position position="149"/>
    </location>
    <ligand>
        <name>NAD(+)</name>
        <dbReference type="ChEBI" id="CHEBI:57540"/>
    </ligand>
</feature>
<dbReference type="GO" id="GO:0070403">
    <property type="term" value="F:NAD+ binding"/>
    <property type="evidence" value="ECO:0007669"/>
    <property type="project" value="InterPro"/>
</dbReference>
<accession>A0A2W0HLW3</accession>
<evidence type="ECO:0000313" key="9">
    <source>
        <dbReference type="Proteomes" id="UP000248066"/>
    </source>
</evidence>
<evidence type="ECO:0000256" key="1">
    <source>
        <dbReference type="ARBA" id="ARBA00005086"/>
    </source>
</evidence>
<dbReference type="Proteomes" id="UP000248066">
    <property type="component" value="Unassembled WGS sequence"/>
</dbReference>
<dbReference type="InterPro" id="IPR006108">
    <property type="entry name" value="3HC_DH_C"/>
</dbReference>
<keyword evidence="3 8" id="KW-0560">Oxidoreductase</keyword>
<comment type="pathway">
    <text evidence="1">Lipid metabolism; butanoate metabolism.</text>
</comment>
<dbReference type="SUPFAM" id="SSF48179">
    <property type="entry name" value="6-phosphogluconate dehydrogenase C-terminal domain-like"/>
    <property type="match status" value="1"/>
</dbReference>
<dbReference type="InterPro" id="IPR013328">
    <property type="entry name" value="6PGD_dom2"/>
</dbReference>
<name>A0A2W0HLW3_9BACI</name>
<feature type="binding site" evidence="5">
    <location>
        <position position="38"/>
    </location>
    <ligand>
        <name>NAD(+)</name>
        <dbReference type="ChEBI" id="CHEBI:57540"/>
    </ligand>
</feature>
<protein>
    <submittedName>
        <fullName evidence="8">3-hydroxybutyryl-CoA dehydrogenase</fullName>
        <ecNumber evidence="8">1.1.1.157</ecNumber>
    </submittedName>
</protein>
<evidence type="ECO:0000256" key="3">
    <source>
        <dbReference type="ARBA" id="ARBA00023002"/>
    </source>
</evidence>
<evidence type="ECO:0000256" key="2">
    <source>
        <dbReference type="ARBA" id="ARBA00009463"/>
    </source>
</evidence>